<keyword evidence="2" id="KW-0472">Membrane</keyword>
<feature type="region of interest" description="Disordered" evidence="1">
    <location>
        <begin position="43"/>
        <end position="100"/>
    </location>
</feature>
<dbReference type="AlphaFoldDB" id="A0A8K0XML9"/>
<keyword evidence="2" id="KW-0812">Transmembrane</keyword>
<feature type="transmembrane region" description="Helical" evidence="2">
    <location>
        <begin position="350"/>
        <end position="368"/>
    </location>
</feature>
<evidence type="ECO:0000313" key="4">
    <source>
        <dbReference type="Proteomes" id="UP000813824"/>
    </source>
</evidence>
<proteinExistence type="predicted"/>
<dbReference type="EMBL" id="JAEVFJ010000027">
    <property type="protein sequence ID" value="KAH8093842.1"/>
    <property type="molecule type" value="Genomic_DNA"/>
</dbReference>
<organism evidence="3 4">
    <name type="scientific">Cristinia sonorae</name>
    <dbReference type="NCBI Taxonomy" id="1940300"/>
    <lineage>
        <taxon>Eukaryota</taxon>
        <taxon>Fungi</taxon>
        <taxon>Dikarya</taxon>
        <taxon>Basidiomycota</taxon>
        <taxon>Agaricomycotina</taxon>
        <taxon>Agaricomycetes</taxon>
        <taxon>Agaricomycetidae</taxon>
        <taxon>Agaricales</taxon>
        <taxon>Pleurotineae</taxon>
        <taxon>Stephanosporaceae</taxon>
        <taxon>Cristinia</taxon>
    </lineage>
</organism>
<dbReference type="Proteomes" id="UP000813824">
    <property type="component" value="Unassembled WGS sequence"/>
</dbReference>
<evidence type="ECO:0000256" key="2">
    <source>
        <dbReference type="SAM" id="Phobius"/>
    </source>
</evidence>
<accession>A0A8K0XML9</accession>
<feature type="region of interest" description="Disordered" evidence="1">
    <location>
        <begin position="130"/>
        <end position="160"/>
    </location>
</feature>
<keyword evidence="2" id="KW-1133">Transmembrane helix</keyword>
<name>A0A8K0XML9_9AGAR</name>
<feature type="compositionally biased region" description="Basic residues" evidence="1">
    <location>
        <begin position="139"/>
        <end position="148"/>
    </location>
</feature>
<reference evidence="3" key="1">
    <citation type="journal article" date="2021" name="New Phytol.">
        <title>Evolutionary innovations through gain and loss of genes in the ectomycorrhizal Boletales.</title>
        <authorList>
            <person name="Wu G."/>
            <person name="Miyauchi S."/>
            <person name="Morin E."/>
            <person name="Kuo A."/>
            <person name="Drula E."/>
            <person name="Varga T."/>
            <person name="Kohler A."/>
            <person name="Feng B."/>
            <person name="Cao Y."/>
            <person name="Lipzen A."/>
            <person name="Daum C."/>
            <person name="Hundley H."/>
            <person name="Pangilinan J."/>
            <person name="Johnson J."/>
            <person name="Barry K."/>
            <person name="LaButti K."/>
            <person name="Ng V."/>
            <person name="Ahrendt S."/>
            <person name="Min B."/>
            <person name="Choi I.G."/>
            <person name="Park H."/>
            <person name="Plett J.M."/>
            <person name="Magnuson J."/>
            <person name="Spatafora J.W."/>
            <person name="Nagy L.G."/>
            <person name="Henrissat B."/>
            <person name="Grigoriev I.V."/>
            <person name="Yang Z.L."/>
            <person name="Xu J."/>
            <person name="Martin F.M."/>
        </authorList>
    </citation>
    <scope>NUCLEOTIDE SEQUENCE</scope>
    <source>
        <strain evidence="3">KKN 215</strain>
    </source>
</reference>
<dbReference type="OrthoDB" id="2662502at2759"/>
<dbReference type="Pfam" id="PF20414">
    <property type="entry name" value="DUF6698"/>
    <property type="match status" value="1"/>
</dbReference>
<keyword evidence="4" id="KW-1185">Reference proteome</keyword>
<sequence>MSTSVSSRRQRRLIRPLPSHPFGNGWGYMPYYTSHPLQRVSEPVIGPRPLAPPGEQAADVEPSGRHLAQSSSDDSNGGHDINMANPNNSEPTDSDSEGIEYEYIPPQHPFVPMFPYPYAQREQYEMPSDFAPVPASVRSSRRISRRSQRGCSGNNDISDVDDETQPCKRVIDPLGRKGGIFAIVGDMYGSFIDILMEGVGRDPNVDPALYSTRQNELYRRYEILARYRPQILQDIKKAGEDGLTALELGRKNTRNSCIYAVGKMFANGGWTSTWSPPLPRLKSLRGFNHELCGYLLCPVDYDWSDPSVKEALRTGSSTHSAGPKDFPYLLWPEGGYNPANMMQNFLRNRFIVNAAIAVLIVVSSPAVLQDTQQPGQVR</sequence>
<evidence type="ECO:0000256" key="1">
    <source>
        <dbReference type="SAM" id="MobiDB-lite"/>
    </source>
</evidence>
<comment type="caution">
    <text evidence="3">The sequence shown here is derived from an EMBL/GenBank/DDBJ whole genome shotgun (WGS) entry which is preliminary data.</text>
</comment>
<evidence type="ECO:0000313" key="3">
    <source>
        <dbReference type="EMBL" id="KAH8093842.1"/>
    </source>
</evidence>
<dbReference type="InterPro" id="IPR046521">
    <property type="entry name" value="DUF6698"/>
</dbReference>
<protein>
    <submittedName>
        <fullName evidence="3">Uncharacterized protein</fullName>
    </submittedName>
</protein>
<gene>
    <name evidence="3" type="ORF">BXZ70DRAFT_1010168</name>
</gene>